<name>F2JJE9_CELLD</name>
<accession>F2JJE9</accession>
<feature type="transmembrane region" description="Helical" evidence="1">
    <location>
        <begin position="12"/>
        <end position="31"/>
    </location>
</feature>
<dbReference type="PANTHER" id="PTHR41771">
    <property type="entry name" value="MEMBRANE PROTEIN-RELATED"/>
    <property type="match status" value="1"/>
</dbReference>
<protein>
    <submittedName>
        <fullName evidence="2">YibE/F family protein</fullName>
    </submittedName>
</protein>
<organism evidence="2 3">
    <name type="scientific">Cellulosilyticum lentocellum (strain ATCC 49066 / DSM 5427 / NCIMB 11756 / RHM5)</name>
    <name type="common">Clostridium lentocellum</name>
    <dbReference type="NCBI Taxonomy" id="642492"/>
    <lineage>
        <taxon>Bacteria</taxon>
        <taxon>Bacillati</taxon>
        <taxon>Bacillota</taxon>
        <taxon>Clostridia</taxon>
        <taxon>Lachnospirales</taxon>
        <taxon>Cellulosilyticaceae</taxon>
        <taxon>Cellulosilyticum</taxon>
    </lineage>
</organism>
<dbReference type="RefSeq" id="WP_013658818.1">
    <property type="nucleotide sequence ID" value="NC_015275.1"/>
</dbReference>
<feature type="transmembrane region" description="Helical" evidence="1">
    <location>
        <begin position="302"/>
        <end position="326"/>
    </location>
</feature>
<reference evidence="2 3" key="1">
    <citation type="journal article" date="2011" name="J. Bacteriol.">
        <title>Complete genome sequence of the cellulose-degrading bacterium Cellulosilyticum lentocellum.</title>
        <authorList>
            <consortium name="US DOE Joint Genome Institute"/>
            <person name="Miller D.A."/>
            <person name="Suen G."/>
            <person name="Bruce D."/>
            <person name="Copeland A."/>
            <person name="Cheng J.F."/>
            <person name="Detter C."/>
            <person name="Goodwin L.A."/>
            <person name="Han C.S."/>
            <person name="Hauser L.J."/>
            <person name="Land M.L."/>
            <person name="Lapidus A."/>
            <person name="Lucas S."/>
            <person name="Meincke L."/>
            <person name="Pitluck S."/>
            <person name="Tapia R."/>
            <person name="Teshima H."/>
            <person name="Woyke T."/>
            <person name="Fox B.G."/>
            <person name="Angert E.R."/>
            <person name="Currie C.R."/>
        </authorList>
    </citation>
    <scope>NUCLEOTIDE SEQUENCE [LARGE SCALE GENOMIC DNA]</scope>
    <source>
        <strain evidence="3">ATCC 49066 / DSM 5427 / NCIMB 11756 / RHM5</strain>
    </source>
</reference>
<evidence type="ECO:0000313" key="3">
    <source>
        <dbReference type="Proteomes" id="UP000008467"/>
    </source>
</evidence>
<dbReference type="PANTHER" id="PTHR41771:SF1">
    <property type="entry name" value="MEMBRANE PROTEIN"/>
    <property type="match status" value="1"/>
</dbReference>
<feature type="transmembrane region" description="Helical" evidence="1">
    <location>
        <begin position="152"/>
        <end position="171"/>
    </location>
</feature>
<feature type="transmembrane region" description="Helical" evidence="1">
    <location>
        <begin position="346"/>
        <end position="369"/>
    </location>
</feature>
<feature type="transmembrane region" description="Helical" evidence="1">
    <location>
        <begin position="256"/>
        <end position="281"/>
    </location>
</feature>
<keyword evidence="1" id="KW-1133">Transmembrane helix</keyword>
<sequence>MLLQKMRDKEVIFSLVCIVVIIILLMLPTGFEKQIYTNAEHVKVKILETNESGIYNSGILKLGSQVCLVEVLEGTFKGSQIEAANLLSGRLEVDKLFAKGDKALALIEKTEDGQVLDANVLDYYRLNLEWLLVFLFMGALILFSGKTGVRTIISFVVSLLCMWKVLVPGLLNGYNPMVLGLVIGVTMAVITLLLVAGFTEKAYCAILGMSIASIMTCLMAIAFGNLFRIHGGVMPWSESLLYSGYQHLDLTKIYQAAIYLSCSGALVDLSVDISAAIEEVVDKKPTISRKEILLSGLNIGRSVVGSQTTTLLLAYMGSFITIMMVYMAQGTPMVSILNGQSMASEILHTLVGCLGLVIVSPITAFICSLRYKKH</sequence>
<keyword evidence="3" id="KW-1185">Reference proteome</keyword>
<dbReference type="AlphaFoldDB" id="F2JJE9"/>
<proteinExistence type="predicted"/>
<dbReference type="KEGG" id="cle:Clole_3864"/>
<keyword evidence="1" id="KW-0812">Transmembrane</keyword>
<evidence type="ECO:0000256" key="1">
    <source>
        <dbReference type="SAM" id="Phobius"/>
    </source>
</evidence>
<feature type="transmembrane region" description="Helical" evidence="1">
    <location>
        <begin position="203"/>
        <end position="227"/>
    </location>
</feature>
<feature type="transmembrane region" description="Helical" evidence="1">
    <location>
        <begin position="177"/>
        <end position="196"/>
    </location>
</feature>
<dbReference type="eggNOG" id="COG5438">
    <property type="taxonomic scope" value="Bacteria"/>
</dbReference>
<dbReference type="STRING" id="642492.Clole_3864"/>
<dbReference type="InterPro" id="IPR012507">
    <property type="entry name" value="YibE_F"/>
</dbReference>
<gene>
    <name evidence="2" type="ordered locus">Clole_3864</name>
</gene>
<dbReference type="EMBL" id="CP002582">
    <property type="protein sequence ID" value="ADZ85544.1"/>
    <property type="molecule type" value="Genomic_DNA"/>
</dbReference>
<dbReference type="Proteomes" id="UP000008467">
    <property type="component" value="Chromosome"/>
</dbReference>
<feature type="transmembrane region" description="Helical" evidence="1">
    <location>
        <begin position="128"/>
        <end position="145"/>
    </location>
</feature>
<evidence type="ECO:0000313" key="2">
    <source>
        <dbReference type="EMBL" id="ADZ85544.1"/>
    </source>
</evidence>
<keyword evidence="1" id="KW-0472">Membrane</keyword>
<dbReference type="Pfam" id="PF07907">
    <property type="entry name" value="YibE_F"/>
    <property type="match status" value="1"/>
</dbReference>
<dbReference type="HOGENOM" id="CLU_028166_4_0_9"/>